<reference evidence="7 8" key="1">
    <citation type="submission" date="2019-02" db="EMBL/GenBank/DDBJ databases">
        <title>Deep-cultivation of Planctomycetes and their phenomic and genomic characterization uncovers novel biology.</title>
        <authorList>
            <person name="Wiegand S."/>
            <person name="Jogler M."/>
            <person name="Boedeker C."/>
            <person name="Pinto D."/>
            <person name="Vollmers J."/>
            <person name="Rivas-Marin E."/>
            <person name="Kohn T."/>
            <person name="Peeters S.H."/>
            <person name="Heuer A."/>
            <person name="Rast P."/>
            <person name="Oberbeckmann S."/>
            <person name="Bunk B."/>
            <person name="Jeske O."/>
            <person name="Meyerdierks A."/>
            <person name="Storesund J.E."/>
            <person name="Kallscheuer N."/>
            <person name="Luecker S."/>
            <person name="Lage O.M."/>
            <person name="Pohl T."/>
            <person name="Merkel B.J."/>
            <person name="Hornburger P."/>
            <person name="Mueller R.-W."/>
            <person name="Bruemmer F."/>
            <person name="Labrenz M."/>
            <person name="Spormann A.M."/>
            <person name="Op Den Camp H."/>
            <person name="Overmann J."/>
            <person name="Amann R."/>
            <person name="Jetten M.S.M."/>
            <person name="Mascher T."/>
            <person name="Medema M.H."/>
            <person name="Devos D.P."/>
            <person name="Kaster A.-K."/>
            <person name="Ovreas L."/>
            <person name="Rohde M."/>
            <person name="Galperin M.Y."/>
            <person name="Jogler C."/>
        </authorList>
    </citation>
    <scope>NUCLEOTIDE SEQUENCE [LARGE SCALE GENOMIC DNA]</scope>
    <source>
        <strain evidence="7 8">Pla144</strain>
    </source>
</reference>
<evidence type="ECO:0000256" key="3">
    <source>
        <dbReference type="ARBA" id="ARBA00022989"/>
    </source>
</evidence>
<dbReference type="RefSeq" id="WP_146448070.1">
    <property type="nucleotide sequence ID" value="NZ_SJPS01000001.1"/>
</dbReference>
<dbReference type="InterPro" id="IPR027383">
    <property type="entry name" value="Znf_put"/>
</dbReference>
<dbReference type="Pfam" id="PF13490">
    <property type="entry name" value="zf-HC2"/>
    <property type="match status" value="1"/>
</dbReference>
<evidence type="ECO:0000256" key="2">
    <source>
        <dbReference type="ARBA" id="ARBA00022692"/>
    </source>
</evidence>
<dbReference type="GO" id="GO:0006417">
    <property type="term" value="P:regulation of translation"/>
    <property type="evidence" value="ECO:0007669"/>
    <property type="project" value="TreeGrafter"/>
</dbReference>
<evidence type="ECO:0000313" key="8">
    <source>
        <dbReference type="Proteomes" id="UP000318437"/>
    </source>
</evidence>
<keyword evidence="4" id="KW-0472">Membrane</keyword>
<dbReference type="PANTHER" id="PTHR37461:SF1">
    <property type="entry name" value="ANTI-SIGMA-K FACTOR RSKA"/>
    <property type="match status" value="1"/>
</dbReference>
<dbReference type="Proteomes" id="UP000318437">
    <property type="component" value="Unassembled WGS sequence"/>
</dbReference>
<dbReference type="Gene3D" id="1.10.10.1320">
    <property type="entry name" value="Anti-sigma factor, zinc-finger domain"/>
    <property type="match status" value="1"/>
</dbReference>
<dbReference type="PANTHER" id="PTHR37461">
    <property type="entry name" value="ANTI-SIGMA-K FACTOR RSKA"/>
    <property type="match status" value="1"/>
</dbReference>
<accession>A0A5C6D2X7</accession>
<keyword evidence="8" id="KW-1185">Reference proteome</keyword>
<dbReference type="GO" id="GO:0016020">
    <property type="term" value="C:membrane"/>
    <property type="evidence" value="ECO:0007669"/>
    <property type="project" value="UniProtKB-SubCell"/>
</dbReference>
<feature type="region of interest" description="Disordered" evidence="5">
    <location>
        <begin position="378"/>
        <end position="397"/>
    </location>
</feature>
<feature type="region of interest" description="Disordered" evidence="5">
    <location>
        <begin position="269"/>
        <end position="291"/>
    </location>
</feature>
<evidence type="ECO:0000259" key="6">
    <source>
        <dbReference type="Pfam" id="PF13490"/>
    </source>
</evidence>
<evidence type="ECO:0000256" key="5">
    <source>
        <dbReference type="SAM" id="MobiDB-lite"/>
    </source>
</evidence>
<evidence type="ECO:0000313" key="7">
    <source>
        <dbReference type="EMBL" id="TWU30131.1"/>
    </source>
</evidence>
<evidence type="ECO:0000256" key="4">
    <source>
        <dbReference type="ARBA" id="ARBA00023136"/>
    </source>
</evidence>
<evidence type="ECO:0000256" key="1">
    <source>
        <dbReference type="ARBA" id="ARBA00004167"/>
    </source>
</evidence>
<keyword evidence="2" id="KW-0812">Transmembrane</keyword>
<comment type="caution">
    <text evidence="7">The sequence shown here is derived from an EMBL/GenBank/DDBJ whole genome shotgun (WGS) entry which is preliminary data.</text>
</comment>
<gene>
    <name evidence="7" type="ORF">Pla144_09170</name>
</gene>
<dbReference type="InterPro" id="IPR041916">
    <property type="entry name" value="Anti_sigma_zinc_sf"/>
</dbReference>
<proteinExistence type="predicted"/>
<dbReference type="InterPro" id="IPR051474">
    <property type="entry name" value="Anti-sigma-K/W_factor"/>
</dbReference>
<feature type="compositionally biased region" description="Polar residues" evidence="5">
    <location>
        <begin position="269"/>
        <end position="278"/>
    </location>
</feature>
<dbReference type="GO" id="GO:0016989">
    <property type="term" value="F:sigma factor antagonist activity"/>
    <property type="evidence" value="ECO:0007669"/>
    <property type="project" value="TreeGrafter"/>
</dbReference>
<protein>
    <recommendedName>
        <fullName evidence="6">Putative zinc-finger domain-containing protein</fullName>
    </recommendedName>
</protein>
<name>A0A5C6D2X7_9BACT</name>
<dbReference type="EMBL" id="SJPS01000001">
    <property type="protein sequence ID" value="TWU30131.1"/>
    <property type="molecule type" value="Genomic_DNA"/>
</dbReference>
<organism evidence="7 8">
    <name type="scientific">Bythopirellula polymerisocia</name>
    <dbReference type="NCBI Taxonomy" id="2528003"/>
    <lineage>
        <taxon>Bacteria</taxon>
        <taxon>Pseudomonadati</taxon>
        <taxon>Planctomycetota</taxon>
        <taxon>Planctomycetia</taxon>
        <taxon>Pirellulales</taxon>
        <taxon>Lacipirellulaceae</taxon>
        <taxon>Bythopirellula</taxon>
    </lineage>
</organism>
<sequence length="465" mass="50395">MSEPKNQPEFDDSLLSAYVDGELTAEERALVEARLAENPQARQLVAELKEVSAKVRSLPRAKVDGDLRADVLDQLDRPTSTLPPSDLSMPRRLLWPLLATAALVMLMIYQTEVKEDQLEVAQVQNPKIEDHLAKGKREASQRSVPAVGTIEAMREADKPGSIGLLAETSPQDEAASEKFDASSSGESLDIKSDLALDAAAQSEPASPGRVAGSLASVDSNVGLVHLTCPDVKSGAEYFDRLLISNGVQLVEESTDGLAARKEGKATFQDSSLFAESQSGGYGGNAAESDRQSTDAEMVLVEAHPEQIAQILLACNQDNESIESVTIDEPTAPTGGEQPTQQLDRFRQYEKPARSKASGQIYVVTPAQQGVIAALNSLDSTPEQSPTGTASEGPQQQAWATRLRADQAPTELKQLENEVQTRRNQAYNFAMRDQIADQNRKLAKKDADLPQQVRMLFLLHPSEAKK</sequence>
<comment type="subcellular location">
    <subcellularLocation>
        <location evidence="1">Membrane</location>
        <topology evidence="1">Single-pass membrane protein</topology>
    </subcellularLocation>
</comment>
<feature type="domain" description="Putative zinc-finger" evidence="6">
    <location>
        <begin position="13"/>
        <end position="33"/>
    </location>
</feature>
<dbReference type="OrthoDB" id="292904at2"/>
<keyword evidence="3" id="KW-1133">Transmembrane helix</keyword>
<dbReference type="AlphaFoldDB" id="A0A5C6D2X7"/>